<accession>A0A072VH06</accession>
<dbReference type="Proteomes" id="UP000002051">
    <property type="component" value="Unassembled WGS sequence"/>
</dbReference>
<keyword evidence="1" id="KW-1133">Transmembrane helix</keyword>
<reference evidence="2 4" key="2">
    <citation type="journal article" date="2014" name="BMC Genomics">
        <title>An improved genome release (version Mt4.0) for the model legume Medicago truncatula.</title>
        <authorList>
            <person name="Tang H."/>
            <person name="Krishnakumar V."/>
            <person name="Bidwell S."/>
            <person name="Rosen B."/>
            <person name="Chan A."/>
            <person name="Zhou S."/>
            <person name="Gentzbittel L."/>
            <person name="Childs K.L."/>
            <person name="Yandell M."/>
            <person name="Gundlach H."/>
            <person name="Mayer K.F."/>
            <person name="Schwartz D.C."/>
            <person name="Town C.D."/>
        </authorList>
    </citation>
    <scope>GENOME REANNOTATION</scope>
    <source>
        <strain evidence="2">A17</strain>
        <strain evidence="3 4">cv. Jemalong A17</strain>
    </source>
</reference>
<keyword evidence="1 2" id="KW-0812">Transmembrane</keyword>
<sequence>MAPHPALLEEPLALATLPMSILYTLIKSLLGALLKTFLTVANANSSSSGAGCGAIFP</sequence>
<name>A0A072VH06_MEDTR</name>
<proteinExistence type="predicted"/>
<organism evidence="2 4">
    <name type="scientific">Medicago truncatula</name>
    <name type="common">Barrel medic</name>
    <name type="synonym">Medicago tribuloides</name>
    <dbReference type="NCBI Taxonomy" id="3880"/>
    <lineage>
        <taxon>Eukaryota</taxon>
        <taxon>Viridiplantae</taxon>
        <taxon>Streptophyta</taxon>
        <taxon>Embryophyta</taxon>
        <taxon>Tracheophyta</taxon>
        <taxon>Spermatophyta</taxon>
        <taxon>Magnoliopsida</taxon>
        <taxon>eudicotyledons</taxon>
        <taxon>Gunneridae</taxon>
        <taxon>Pentapetalae</taxon>
        <taxon>rosids</taxon>
        <taxon>fabids</taxon>
        <taxon>Fabales</taxon>
        <taxon>Fabaceae</taxon>
        <taxon>Papilionoideae</taxon>
        <taxon>50 kb inversion clade</taxon>
        <taxon>NPAAA clade</taxon>
        <taxon>Hologalegina</taxon>
        <taxon>IRL clade</taxon>
        <taxon>Trifolieae</taxon>
        <taxon>Medicago</taxon>
    </lineage>
</organism>
<feature type="transmembrane region" description="Helical" evidence="1">
    <location>
        <begin position="12"/>
        <end position="34"/>
    </location>
</feature>
<dbReference type="EMBL" id="CM001217">
    <property type="protein sequence ID" value="KEH41319.1"/>
    <property type="molecule type" value="Genomic_DNA"/>
</dbReference>
<dbReference type="HOGENOM" id="CLU_2999444_0_0_1"/>
<evidence type="ECO:0000313" key="4">
    <source>
        <dbReference type="Proteomes" id="UP000002051"/>
    </source>
</evidence>
<reference evidence="2 4" key="1">
    <citation type="journal article" date="2011" name="Nature">
        <title>The Medicago genome provides insight into the evolution of rhizobial symbioses.</title>
        <authorList>
            <person name="Young N.D."/>
            <person name="Debelle F."/>
            <person name="Oldroyd G.E."/>
            <person name="Geurts R."/>
            <person name="Cannon S.B."/>
            <person name="Udvardi M.K."/>
            <person name="Benedito V.A."/>
            <person name="Mayer K.F."/>
            <person name="Gouzy J."/>
            <person name="Schoof H."/>
            <person name="Van de Peer Y."/>
            <person name="Proost S."/>
            <person name="Cook D.R."/>
            <person name="Meyers B.C."/>
            <person name="Spannagl M."/>
            <person name="Cheung F."/>
            <person name="De Mita S."/>
            <person name="Krishnakumar V."/>
            <person name="Gundlach H."/>
            <person name="Zhou S."/>
            <person name="Mudge J."/>
            <person name="Bharti A.K."/>
            <person name="Murray J.D."/>
            <person name="Naoumkina M.A."/>
            <person name="Rosen B."/>
            <person name="Silverstein K.A."/>
            <person name="Tang H."/>
            <person name="Rombauts S."/>
            <person name="Zhao P.X."/>
            <person name="Zhou P."/>
            <person name="Barbe V."/>
            <person name="Bardou P."/>
            <person name="Bechner M."/>
            <person name="Bellec A."/>
            <person name="Berger A."/>
            <person name="Berges H."/>
            <person name="Bidwell S."/>
            <person name="Bisseling T."/>
            <person name="Choisne N."/>
            <person name="Couloux A."/>
            <person name="Denny R."/>
            <person name="Deshpande S."/>
            <person name="Dai X."/>
            <person name="Doyle J.J."/>
            <person name="Dudez A.M."/>
            <person name="Farmer A.D."/>
            <person name="Fouteau S."/>
            <person name="Franken C."/>
            <person name="Gibelin C."/>
            <person name="Gish J."/>
            <person name="Goldstein S."/>
            <person name="Gonzalez A.J."/>
            <person name="Green P.J."/>
            <person name="Hallab A."/>
            <person name="Hartog M."/>
            <person name="Hua A."/>
            <person name="Humphray S.J."/>
            <person name="Jeong D.H."/>
            <person name="Jing Y."/>
            <person name="Jocker A."/>
            <person name="Kenton S.M."/>
            <person name="Kim D.J."/>
            <person name="Klee K."/>
            <person name="Lai H."/>
            <person name="Lang C."/>
            <person name="Lin S."/>
            <person name="Macmil S.L."/>
            <person name="Magdelenat G."/>
            <person name="Matthews L."/>
            <person name="McCorrison J."/>
            <person name="Monaghan E.L."/>
            <person name="Mun J.H."/>
            <person name="Najar F.Z."/>
            <person name="Nicholson C."/>
            <person name="Noirot C."/>
            <person name="O'Bleness M."/>
            <person name="Paule C.R."/>
            <person name="Poulain J."/>
            <person name="Prion F."/>
            <person name="Qin B."/>
            <person name="Qu C."/>
            <person name="Retzel E.F."/>
            <person name="Riddle C."/>
            <person name="Sallet E."/>
            <person name="Samain S."/>
            <person name="Samson N."/>
            <person name="Sanders I."/>
            <person name="Saurat O."/>
            <person name="Scarpelli C."/>
            <person name="Schiex T."/>
            <person name="Segurens B."/>
            <person name="Severin A.J."/>
            <person name="Sherrier D.J."/>
            <person name="Shi R."/>
            <person name="Sims S."/>
            <person name="Singer S.R."/>
            <person name="Sinharoy S."/>
            <person name="Sterck L."/>
            <person name="Viollet A."/>
            <person name="Wang B.B."/>
            <person name="Wang K."/>
            <person name="Wang M."/>
            <person name="Wang X."/>
            <person name="Warfsmann J."/>
            <person name="Weissenbach J."/>
            <person name="White D.D."/>
            <person name="White J.D."/>
            <person name="Wiley G.B."/>
            <person name="Wincker P."/>
            <person name="Xing Y."/>
            <person name="Yang L."/>
            <person name="Yao Z."/>
            <person name="Ying F."/>
            <person name="Zhai J."/>
            <person name="Zhou L."/>
            <person name="Zuber A."/>
            <person name="Denarie J."/>
            <person name="Dixon R.A."/>
            <person name="May G.D."/>
            <person name="Schwartz D.C."/>
            <person name="Rogers J."/>
            <person name="Quetier F."/>
            <person name="Town C.D."/>
            <person name="Roe B.A."/>
        </authorList>
    </citation>
    <scope>NUCLEOTIDE SEQUENCE [LARGE SCALE GENOMIC DNA]</scope>
    <source>
        <strain evidence="2">A17</strain>
        <strain evidence="3 4">cv. Jemalong A17</strain>
    </source>
</reference>
<protein>
    <submittedName>
        <fullName evidence="2">Transmembrane protein, putative</fullName>
    </submittedName>
</protein>
<evidence type="ECO:0000256" key="1">
    <source>
        <dbReference type="SAM" id="Phobius"/>
    </source>
</evidence>
<keyword evidence="4" id="KW-1185">Reference proteome</keyword>
<dbReference type="AlphaFoldDB" id="A0A072VH06"/>
<keyword evidence="1" id="KW-0472">Membrane</keyword>
<dbReference type="EnsemblPlants" id="KEH41319">
    <property type="protein sequence ID" value="KEH41319"/>
    <property type="gene ID" value="MTR_1g048490"/>
</dbReference>
<reference evidence="3" key="3">
    <citation type="submission" date="2015-04" db="UniProtKB">
        <authorList>
            <consortium name="EnsemblPlants"/>
        </authorList>
    </citation>
    <scope>IDENTIFICATION</scope>
    <source>
        <strain evidence="3">cv. Jemalong A17</strain>
    </source>
</reference>
<evidence type="ECO:0000313" key="2">
    <source>
        <dbReference type="EMBL" id="KEH41319.1"/>
    </source>
</evidence>
<evidence type="ECO:0000313" key="3">
    <source>
        <dbReference type="EnsemblPlants" id="KEH41319"/>
    </source>
</evidence>
<gene>
    <name evidence="2" type="ordered locus">MTR_1g048490</name>
</gene>